<evidence type="ECO:0000256" key="5">
    <source>
        <dbReference type="ARBA" id="ARBA00022989"/>
    </source>
</evidence>
<comment type="similarity">
    <text evidence="2">Belongs to the insect chemoreceptor superfamily. Gustatory receptor (GR) family. Gr5a subfamily.</text>
</comment>
<evidence type="ECO:0008006" key="12">
    <source>
        <dbReference type="Google" id="ProtNLM"/>
    </source>
</evidence>
<feature type="transmembrane region" description="Helical" evidence="9">
    <location>
        <begin position="241"/>
        <end position="258"/>
    </location>
</feature>
<dbReference type="AlphaFoldDB" id="A0AAV7XPY8"/>
<feature type="transmembrane region" description="Helical" evidence="9">
    <location>
        <begin position="352"/>
        <end position="376"/>
    </location>
</feature>
<evidence type="ECO:0000256" key="1">
    <source>
        <dbReference type="ARBA" id="ARBA00004651"/>
    </source>
</evidence>
<gene>
    <name evidence="10" type="ORF">ONE63_006780</name>
</gene>
<evidence type="ECO:0000256" key="9">
    <source>
        <dbReference type="SAM" id="Phobius"/>
    </source>
</evidence>
<dbReference type="PANTHER" id="PTHR21421">
    <property type="entry name" value="GUSTATORY RECEPTOR"/>
    <property type="match status" value="1"/>
</dbReference>
<proteinExistence type="inferred from homology"/>
<dbReference type="EMBL" id="JAPTSV010000004">
    <property type="protein sequence ID" value="KAJ1528361.1"/>
    <property type="molecule type" value="Genomic_DNA"/>
</dbReference>
<keyword evidence="6 9" id="KW-0472">Membrane</keyword>
<accession>A0AAV7XPY8</accession>
<comment type="caution">
    <text evidence="10">The sequence shown here is derived from an EMBL/GenBank/DDBJ whole genome shotgun (WGS) entry which is preliminary data.</text>
</comment>
<keyword evidence="5 9" id="KW-1133">Transmembrane helix</keyword>
<feature type="region of interest" description="Disordered" evidence="8">
    <location>
        <begin position="55"/>
        <end position="87"/>
    </location>
</feature>
<evidence type="ECO:0000313" key="10">
    <source>
        <dbReference type="EMBL" id="KAJ1528361.1"/>
    </source>
</evidence>
<evidence type="ECO:0000256" key="3">
    <source>
        <dbReference type="ARBA" id="ARBA00022475"/>
    </source>
</evidence>
<evidence type="ECO:0000256" key="6">
    <source>
        <dbReference type="ARBA" id="ARBA00023136"/>
    </source>
</evidence>
<evidence type="ECO:0000256" key="4">
    <source>
        <dbReference type="ARBA" id="ARBA00022692"/>
    </source>
</evidence>
<evidence type="ECO:0000256" key="2">
    <source>
        <dbReference type="ARBA" id="ARBA00005327"/>
    </source>
</evidence>
<evidence type="ECO:0000256" key="8">
    <source>
        <dbReference type="SAM" id="MobiDB-lite"/>
    </source>
</evidence>
<dbReference type="GO" id="GO:0005886">
    <property type="term" value="C:plasma membrane"/>
    <property type="evidence" value="ECO:0007669"/>
    <property type="project" value="UniProtKB-SubCell"/>
</dbReference>
<dbReference type="GO" id="GO:0033041">
    <property type="term" value="F:sweet taste receptor activity"/>
    <property type="evidence" value="ECO:0007669"/>
    <property type="project" value="TreeGrafter"/>
</dbReference>
<name>A0AAV7XPY8_9NEOP</name>
<dbReference type="Proteomes" id="UP001075354">
    <property type="component" value="Chromosome 4"/>
</dbReference>
<protein>
    <recommendedName>
        <fullName evidence="12">Gustatory receptor</fullName>
    </recommendedName>
</protein>
<feature type="transmembrane region" description="Helical" evidence="9">
    <location>
        <begin position="210"/>
        <end position="229"/>
    </location>
</feature>
<evidence type="ECO:0000313" key="11">
    <source>
        <dbReference type="Proteomes" id="UP001075354"/>
    </source>
</evidence>
<comment type="subcellular location">
    <subcellularLocation>
        <location evidence="1">Cell membrane</location>
        <topology evidence="1">Multi-pass membrane protein</topology>
    </subcellularLocation>
</comment>
<evidence type="ECO:0000256" key="7">
    <source>
        <dbReference type="ARBA" id="ARBA00023170"/>
    </source>
</evidence>
<dbReference type="InterPro" id="IPR009318">
    <property type="entry name" value="Gustatory_rcpt"/>
</dbReference>
<feature type="region of interest" description="Disordered" evidence="8">
    <location>
        <begin position="20"/>
        <end position="40"/>
    </location>
</feature>
<feature type="transmembrane region" description="Helical" evidence="9">
    <location>
        <begin position="294"/>
        <end position="314"/>
    </location>
</feature>
<organism evidence="10 11">
    <name type="scientific">Megalurothrips usitatus</name>
    <name type="common">bean blossom thrips</name>
    <dbReference type="NCBI Taxonomy" id="439358"/>
    <lineage>
        <taxon>Eukaryota</taxon>
        <taxon>Metazoa</taxon>
        <taxon>Ecdysozoa</taxon>
        <taxon>Arthropoda</taxon>
        <taxon>Hexapoda</taxon>
        <taxon>Insecta</taxon>
        <taxon>Pterygota</taxon>
        <taxon>Neoptera</taxon>
        <taxon>Paraneoptera</taxon>
        <taxon>Thysanoptera</taxon>
        <taxon>Terebrantia</taxon>
        <taxon>Thripoidea</taxon>
        <taxon>Thripidae</taxon>
        <taxon>Megalurothrips</taxon>
    </lineage>
</organism>
<keyword evidence="7" id="KW-0675">Receptor</keyword>
<keyword evidence="4 9" id="KW-0812">Transmembrane</keyword>
<keyword evidence="3" id="KW-1003">Cell membrane</keyword>
<sequence length="568" mass="63400">MTKRVRLEPSALRPVCCRLSRGLPRRRPPPPAPPCRTEGIGATPAGLQKCTLAPLPLHLPPARSKPAASSPAAGHATPGLPGRAAAGAGPVTVESCVGDMGCWWCKSPWQHPADGTDLNACARTTPAAVPDAHHLHPHLHHHRRDGDGDPDPERRLTPYGRVHPDSFTGAIRHALVIGYFFSMIYPEVGPSSLQESARARRWTPLRLARALYAGLTVVGLCIHAGLSLYREMTSESLWDSSVDMMFFGSATAATLLFLDLGPRWRRLTQAFECVESRMSDFGYPQHLRRRMKRLTAVVLVGAAVEHILSVWSAVDYTWPCYDEAGAGGLLKGYSLLKFPMTFSVTAYEHWKAVVVLIFNFVATFFWNFNHLFVMLISMPLSQRFKQINDRLEAVTGKVMTDDFWRRARETYNELSVLSRQVDDAVGKLVLLSFASNMYFICRQLLHSFRTPRTGFWYNLYFSYSFGYMLLRTVLVSLFAASVNDQSRRPLPVLFGVPAEGFSHEVERFMSQVTRDHVALTGCRFFSVTRGLILTVAGTIISYEIVLMQLHPMGAGTPHKTDHMDHCGM</sequence>
<keyword evidence="11" id="KW-1185">Reference proteome</keyword>
<dbReference type="Pfam" id="PF06151">
    <property type="entry name" value="Trehalose_recp"/>
    <property type="match status" value="1"/>
</dbReference>
<reference evidence="10" key="1">
    <citation type="submission" date="2022-12" db="EMBL/GenBank/DDBJ databases">
        <title>Chromosome-level genome assembly of the bean flower thrips Megalurothrips usitatus.</title>
        <authorList>
            <person name="Ma L."/>
            <person name="Liu Q."/>
            <person name="Li H."/>
            <person name="Cai W."/>
        </authorList>
    </citation>
    <scope>NUCLEOTIDE SEQUENCE</scope>
    <source>
        <strain evidence="10">Cailab_2022a</strain>
    </source>
</reference>
<feature type="transmembrane region" description="Helical" evidence="9">
    <location>
        <begin position="457"/>
        <end position="480"/>
    </location>
</feature>
<feature type="transmembrane region" description="Helical" evidence="9">
    <location>
        <begin position="428"/>
        <end position="445"/>
    </location>
</feature>
<dbReference type="PANTHER" id="PTHR21421:SF29">
    <property type="entry name" value="GUSTATORY RECEPTOR 5A FOR TREHALOSE-RELATED"/>
    <property type="match status" value="1"/>
</dbReference>